<evidence type="ECO:0000256" key="1">
    <source>
        <dbReference type="ARBA" id="ARBA00000085"/>
    </source>
</evidence>
<evidence type="ECO:0000313" key="16">
    <source>
        <dbReference type="EMBL" id="MUH37005.1"/>
    </source>
</evidence>
<keyword evidence="12" id="KW-0812">Transmembrane</keyword>
<evidence type="ECO:0000256" key="10">
    <source>
        <dbReference type="ARBA" id="ARBA00023163"/>
    </source>
</evidence>
<dbReference type="InterPro" id="IPR001789">
    <property type="entry name" value="Sig_transdc_resp-reg_receiver"/>
</dbReference>
<dbReference type="GO" id="GO:0005524">
    <property type="term" value="F:ATP binding"/>
    <property type="evidence" value="ECO:0007669"/>
    <property type="project" value="UniProtKB-KW"/>
</dbReference>
<dbReference type="InterPro" id="IPR011123">
    <property type="entry name" value="Y_Y_Y"/>
</dbReference>
<dbReference type="PANTHER" id="PTHR43547:SF2">
    <property type="entry name" value="HYBRID SIGNAL TRANSDUCTION HISTIDINE KINASE C"/>
    <property type="match status" value="1"/>
</dbReference>
<dbReference type="SMART" id="SM00387">
    <property type="entry name" value="HATPase_c"/>
    <property type="match status" value="1"/>
</dbReference>
<dbReference type="InterPro" id="IPR003661">
    <property type="entry name" value="HisK_dim/P_dom"/>
</dbReference>
<dbReference type="InterPro" id="IPR009057">
    <property type="entry name" value="Homeodomain-like_sf"/>
</dbReference>
<feature type="modified residue" description="4-aspartylphosphate" evidence="11">
    <location>
        <position position="1139"/>
    </location>
</feature>
<feature type="domain" description="HTH araC/xylS-type" evidence="13">
    <location>
        <begin position="1240"/>
        <end position="1339"/>
    </location>
</feature>
<dbReference type="SMART" id="SM00388">
    <property type="entry name" value="HisKA"/>
    <property type="match status" value="1"/>
</dbReference>
<dbReference type="Gene3D" id="2.60.40.10">
    <property type="entry name" value="Immunoglobulins"/>
    <property type="match status" value="1"/>
</dbReference>
<dbReference type="Pfam" id="PF07494">
    <property type="entry name" value="Reg_prop"/>
    <property type="match status" value="4"/>
</dbReference>
<evidence type="ECO:0000256" key="8">
    <source>
        <dbReference type="ARBA" id="ARBA00023012"/>
    </source>
</evidence>
<evidence type="ECO:0000256" key="3">
    <source>
        <dbReference type="ARBA" id="ARBA00022553"/>
    </source>
</evidence>
<dbReference type="Pfam" id="PF02518">
    <property type="entry name" value="HATPase_c"/>
    <property type="match status" value="1"/>
</dbReference>
<keyword evidence="10" id="KW-0804">Transcription</keyword>
<dbReference type="Pfam" id="PF12833">
    <property type="entry name" value="HTH_18"/>
    <property type="match status" value="1"/>
</dbReference>
<keyword evidence="12" id="KW-0472">Membrane</keyword>
<dbReference type="InterPro" id="IPR005467">
    <property type="entry name" value="His_kinase_dom"/>
</dbReference>
<name>A0A7X2ZV71_9FLAO</name>
<sequence length="1348" mass="154315">MKLANALYWKIGEYKQGLLCVLLFSFSVVYGQKTTQEYLIDYISTKEGLSHNYVSQVISDSLNIKWIASENGLIKYDGVNFTTIKPGKNYPGLNNENIETLFLDSRNNLWIGTKSRGLSRINLRTGALEDFNKVLGVDAHSSVRVLTINEDSRGNIWVGTNENGLYIIADTYDKLIEHYDLKQVSGLMRDTYGNMWFGSENILKKYDPSENRILSFRIDEKSSDITSIIEDKIRNCLWVSTVSDKTEKDKKIFQLNFDDQRITSQSTGITTNYFTSLFLDHTNNLWIGTWGNGVYRHNEELNQFQKINLVYPPDNKKTVNYDIVINIHRDKNNVLWLATGLGGIIKLTESKGFKNLDAVVKNPILKNNLVVLSVFKKNKFLLGTLRNGLFIGDSLSALDQVKDIGDRKVISIYEHDSIFYVGTTEECFLIAENGHKISSINIPQATCYLAVDDNMIWVGTQREGLMLVDVSNPLRPIVRDKFTYKDESKEIGSNRITSIVRDDQNNLWVGTYNGIYLYDEENLKFIHHIGLLEESLPAIINVTFFYNGHIWLGTPDGLYQLKFKESELRVVNKISKEEGLQNDFICGISAYKNSLWFTTTTNLVRLNTIDNSFVEYGKSDGVYTSQFNLRSFFQDETSSIYAGGLGNLTYFMPDQLRKDSLEQNDIILTHLMVNNQLVTPNAPNNNVVRLAQDFSYVDRVEFTHKEKSFTIGFSSSNFADKTQSYRYKLKGFQNDWVNLKSQNEIHFVGLPPGDYRLLISSSNDSQNWSEPTSLDIEIHYSPWLSPLAFLLYFIIFCVVITSFYYILLKHSKLRNELKKEQELSEAKFTFFTNISHEFRTPLTLITGPIKELISMTDLKTEVTEKLVTVNKNATRLLNLINQLLDFRKAGQGLLKLSVSDGNFVRFTEEVFLYFKEQAVEKNIEYELLKSQESIVFPFDRNKIEIVLCNLISNAFKFTSNGGRITLSIEELDDKCIIKLEDNGSGMSKEFENKIFDRFYQIQTTNTSHFIGSGIGLSFSKKIVELHHGTIEVKSQLNKGTEFTIEFPLSAKYQPSTIDISDKNTDKIDLYEKLDLNDLSIKNLEVDQKQFTVLIVDDNVEIRKYLRQFLFPFYNILEAENGEDCVKIASDENCDLILCDIMMPIMDGLTACKALKSNISTSHIPVILLTARSSNIYEIKGLNTGADDFITKPFDPQVVKARIATVIQNRSKTREYFLNKVRFEPTHLKVKKDDAESVFIDKVITAVEENLMNQEFGIDNLMDICCMSQSTLYRKIKSLTGLSLTGFIRSIRTKKAAEIILSEDVKMKEVAMRVGFNDYKYFKVSFKKQFGCLPSKYKSKINLQAESTL</sequence>
<dbReference type="EMBL" id="RCNR01000029">
    <property type="protein sequence ID" value="MUH37005.1"/>
    <property type="molecule type" value="Genomic_DNA"/>
</dbReference>
<keyword evidence="3 11" id="KW-0597">Phosphoprotein</keyword>
<accession>A0A7X2ZV71</accession>
<dbReference type="Pfam" id="PF00512">
    <property type="entry name" value="HisKA"/>
    <property type="match status" value="1"/>
</dbReference>
<dbReference type="Pfam" id="PF07495">
    <property type="entry name" value="Y_Y_Y"/>
    <property type="match status" value="1"/>
</dbReference>
<dbReference type="EC" id="2.7.13.3" evidence="2"/>
<dbReference type="InterPro" id="IPR018060">
    <property type="entry name" value="HTH_AraC"/>
</dbReference>
<feature type="domain" description="Response regulatory" evidence="15">
    <location>
        <begin position="1091"/>
        <end position="1206"/>
    </location>
</feature>
<dbReference type="CDD" id="cd00082">
    <property type="entry name" value="HisKA"/>
    <property type="match status" value="1"/>
</dbReference>
<proteinExistence type="predicted"/>
<dbReference type="GO" id="GO:0043565">
    <property type="term" value="F:sequence-specific DNA binding"/>
    <property type="evidence" value="ECO:0007669"/>
    <property type="project" value="InterPro"/>
</dbReference>
<dbReference type="Proteomes" id="UP000540519">
    <property type="component" value="Unassembled WGS sequence"/>
</dbReference>
<dbReference type="SUPFAM" id="SSF46689">
    <property type="entry name" value="Homeodomain-like"/>
    <property type="match status" value="1"/>
</dbReference>
<keyword evidence="6 16" id="KW-0418">Kinase</keyword>
<dbReference type="InterPro" id="IPR013783">
    <property type="entry name" value="Ig-like_fold"/>
</dbReference>
<dbReference type="InterPro" id="IPR011110">
    <property type="entry name" value="Reg_prop"/>
</dbReference>
<feature type="transmembrane region" description="Helical" evidence="12">
    <location>
        <begin position="783"/>
        <end position="808"/>
    </location>
</feature>
<dbReference type="RefSeq" id="WP_155600414.1">
    <property type="nucleotide sequence ID" value="NZ_RCNR01000029.1"/>
</dbReference>
<evidence type="ECO:0000256" key="5">
    <source>
        <dbReference type="ARBA" id="ARBA00022741"/>
    </source>
</evidence>
<evidence type="ECO:0000259" key="14">
    <source>
        <dbReference type="PROSITE" id="PS50109"/>
    </source>
</evidence>
<evidence type="ECO:0000259" key="13">
    <source>
        <dbReference type="PROSITE" id="PS01124"/>
    </source>
</evidence>
<keyword evidence="12" id="KW-1133">Transmembrane helix</keyword>
<dbReference type="Gene3D" id="2.130.10.10">
    <property type="entry name" value="YVTN repeat-like/Quinoprotein amine dehydrogenase"/>
    <property type="match status" value="2"/>
</dbReference>
<comment type="caution">
    <text evidence="16">The sequence shown here is derived from an EMBL/GenBank/DDBJ whole genome shotgun (WGS) entry which is preliminary data.</text>
</comment>
<evidence type="ECO:0000256" key="2">
    <source>
        <dbReference type="ARBA" id="ARBA00012438"/>
    </source>
</evidence>
<dbReference type="SMART" id="SM00448">
    <property type="entry name" value="REC"/>
    <property type="match status" value="1"/>
</dbReference>
<keyword evidence="17" id="KW-1185">Reference proteome</keyword>
<keyword evidence="9" id="KW-0805">Transcription regulation</keyword>
<dbReference type="OrthoDB" id="358279at2"/>
<dbReference type="Pfam" id="PF00072">
    <property type="entry name" value="Response_reg"/>
    <property type="match status" value="1"/>
</dbReference>
<dbReference type="InterPro" id="IPR015943">
    <property type="entry name" value="WD40/YVTN_repeat-like_dom_sf"/>
</dbReference>
<dbReference type="Gene3D" id="3.40.50.2300">
    <property type="match status" value="1"/>
</dbReference>
<dbReference type="InterPro" id="IPR003594">
    <property type="entry name" value="HATPase_dom"/>
</dbReference>
<dbReference type="InterPro" id="IPR011006">
    <property type="entry name" value="CheY-like_superfamily"/>
</dbReference>
<evidence type="ECO:0000256" key="12">
    <source>
        <dbReference type="SAM" id="Phobius"/>
    </source>
</evidence>
<dbReference type="PROSITE" id="PS50109">
    <property type="entry name" value="HIS_KIN"/>
    <property type="match status" value="1"/>
</dbReference>
<dbReference type="SUPFAM" id="SSF55874">
    <property type="entry name" value="ATPase domain of HSP90 chaperone/DNA topoisomerase II/histidine kinase"/>
    <property type="match status" value="1"/>
</dbReference>
<evidence type="ECO:0000256" key="6">
    <source>
        <dbReference type="ARBA" id="ARBA00022777"/>
    </source>
</evidence>
<evidence type="ECO:0000256" key="4">
    <source>
        <dbReference type="ARBA" id="ARBA00022679"/>
    </source>
</evidence>
<dbReference type="CDD" id="cd00075">
    <property type="entry name" value="HATPase"/>
    <property type="match status" value="1"/>
</dbReference>
<reference evidence="16 17" key="1">
    <citation type="journal article" date="2019" name="Mar. Drugs">
        <title>Comparative Genomics and CAZyme Genome Repertoires of Marine Zobellia amurskyensis KMM 3526(T) and Zobellia laminariae KMM 3676(T).</title>
        <authorList>
            <person name="Chernysheva N."/>
            <person name="Bystritskaya E."/>
            <person name="Stenkova A."/>
            <person name="Golovkin I."/>
            <person name="Nedashkovskaya O."/>
            <person name="Isaeva M."/>
        </authorList>
    </citation>
    <scope>NUCLEOTIDE SEQUENCE [LARGE SCALE GENOMIC DNA]</scope>
    <source>
        <strain evidence="16 17">KMM 3526</strain>
    </source>
</reference>
<dbReference type="InterPro" id="IPR036097">
    <property type="entry name" value="HisK_dim/P_sf"/>
</dbReference>
<keyword evidence="5" id="KW-0547">Nucleotide-binding</keyword>
<dbReference type="PRINTS" id="PR00344">
    <property type="entry name" value="BCTRLSENSOR"/>
</dbReference>
<dbReference type="FunFam" id="3.30.565.10:FF:000037">
    <property type="entry name" value="Hybrid sensor histidine kinase/response regulator"/>
    <property type="match status" value="1"/>
</dbReference>
<evidence type="ECO:0000256" key="9">
    <source>
        <dbReference type="ARBA" id="ARBA00023015"/>
    </source>
</evidence>
<keyword evidence="7" id="KW-0067">ATP-binding</keyword>
<dbReference type="GO" id="GO:0003700">
    <property type="term" value="F:DNA-binding transcription factor activity"/>
    <property type="evidence" value="ECO:0007669"/>
    <property type="project" value="InterPro"/>
</dbReference>
<dbReference type="InterPro" id="IPR036890">
    <property type="entry name" value="HATPase_C_sf"/>
</dbReference>
<dbReference type="SUPFAM" id="SSF52172">
    <property type="entry name" value="CheY-like"/>
    <property type="match status" value="1"/>
</dbReference>
<keyword evidence="8" id="KW-0902">Two-component regulatory system</keyword>
<dbReference type="PROSITE" id="PS50110">
    <property type="entry name" value="RESPONSE_REGULATORY"/>
    <property type="match status" value="1"/>
</dbReference>
<dbReference type="Gene3D" id="3.30.565.10">
    <property type="entry name" value="Histidine kinase-like ATPase, C-terminal domain"/>
    <property type="match status" value="1"/>
</dbReference>
<feature type="domain" description="Histidine kinase" evidence="14">
    <location>
        <begin position="833"/>
        <end position="1050"/>
    </location>
</feature>
<dbReference type="SUPFAM" id="SSF47384">
    <property type="entry name" value="Homodimeric domain of signal transducing histidine kinase"/>
    <property type="match status" value="1"/>
</dbReference>
<evidence type="ECO:0000256" key="7">
    <source>
        <dbReference type="ARBA" id="ARBA00022840"/>
    </source>
</evidence>
<organism evidence="16 17">
    <name type="scientific">Zobellia amurskyensis</name>
    <dbReference type="NCBI Taxonomy" id="248905"/>
    <lineage>
        <taxon>Bacteria</taxon>
        <taxon>Pseudomonadati</taxon>
        <taxon>Bacteroidota</taxon>
        <taxon>Flavobacteriia</taxon>
        <taxon>Flavobacteriales</taxon>
        <taxon>Flavobacteriaceae</taxon>
        <taxon>Zobellia</taxon>
    </lineage>
</organism>
<dbReference type="PROSITE" id="PS01124">
    <property type="entry name" value="HTH_ARAC_FAMILY_2"/>
    <property type="match status" value="1"/>
</dbReference>
<dbReference type="Gene3D" id="1.10.10.60">
    <property type="entry name" value="Homeodomain-like"/>
    <property type="match status" value="1"/>
</dbReference>
<protein>
    <recommendedName>
        <fullName evidence="2">histidine kinase</fullName>
        <ecNumber evidence="2">2.7.13.3</ecNumber>
    </recommendedName>
</protein>
<evidence type="ECO:0000259" key="15">
    <source>
        <dbReference type="PROSITE" id="PS50110"/>
    </source>
</evidence>
<dbReference type="Gene3D" id="1.10.287.130">
    <property type="match status" value="1"/>
</dbReference>
<gene>
    <name evidence="16" type="ORF">D9O36_14230</name>
</gene>
<dbReference type="InterPro" id="IPR004358">
    <property type="entry name" value="Sig_transdc_His_kin-like_C"/>
</dbReference>
<evidence type="ECO:0000256" key="11">
    <source>
        <dbReference type="PROSITE-ProRule" id="PRU00169"/>
    </source>
</evidence>
<comment type="catalytic activity">
    <reaction evidence="1">
        <text>ATP + protein L-histidine = ADP + protein N-phospho-L-histidine.</text>
        <dbReference type="EC" id="2.7.13.3"/>
    </reaction>
</comment>
<evidence type="ECO:0000313" key="17">
    <source>
        <dbReference type="Proteomes" id="UP000540519"/>
    </source>
</evidence>
<dbReference type="FunFam" id="1.10.287.130:FF:000045">
    <property type="entry name" value="Two-component system sensor histidine kinase/response regulator"/>
    <property type="match status" value="1"/>
</dbReference>
<dbReference type="PANTHER" id="PTHR43547">
    <property type="entry name" value="TWO-COMPONENT HISTIDINE KINASE"/>
    <property type="match status" value="1"/>
</dbReference>
<dbReference type="SMART" id="SM00342">
    <property type="entry name" value="HTH_ARAC"/>
    <property type="match status" value="1"/>
</dbReference>
<keyword evidence="4" id="KW-0808">Transferase</keyword>
<dbReference type="SUPFAM" id="SSF63829">
    <property type="entry name" value="Calcium-dependent phosphotriesterase"/>
    <property type="match status" value="2"/>
</dbReference>
<dbReference type="GO" id="GO:0000155">
    <property type="term" value="F:phosphorelay sensor kinase activity"/>
    <property type="evidence" value="ECO:0007669"/>
    <property type="project" value="InterPro"/>
</dbReference>